<comment type="catalytic activity">
    <reaction evidence="1 14 15 16">
        <text>Endonucleolytic cleavage to 5'-phosphomonoester.</text>
        <dbReference type="EC" id="3.1.26.4"/>
    </reaction>
</comment>
<evidence type="ECO:0000313" key="18">
    <source>
        <dbReference type="EMBL" id="MFD2616905.1"/>
    </source>
</evidence>
<dbReference type="InterPro" id="IPR001352">
    <property type="entry name" value="RNase_HII/HIII"/>
</dbReference>
<evidence type="ECO:0000256" key="12">
    <source>
        <dbReference type="ARBA" id="ARBA00022801"/>
    </source>
</evidence>
<dbReference type="CDD" id="cd07182">
    <property type="entry name" value="RNase_HII_bacteria_HII_like"/>
    <property type="match status" value="1"/>
</dbReference>
<keyword evidence="11 14" id="KW-0255">Endonuclease</keyword>
<dbReference type="InterPro" id="IPR022898">
    <property type="entry name" value="RNase_HII"/>
</dbReference>
<keyword evidence="13 14" id="KW-0464">Manganese</keyword>
<dbReference type="Proteomes" id="UP001597458">
    <property type="component" value="Unassembled WGS sequence"/>
</dbReference>
<evidence type="ECO:0000256" key="1">
    <source>
        <dbReference type="ARBA" id="ARBA00000077"/>
    </source>
</evidence>
<dbReference type="RefSeq" id="WP_141189255.1">
    <property type="nucleotide sequence ID" value="NZ_JBHUMR010000008.1"/>
</dbReference>
<dbReference type="Pfam" id="PF01351">
    <property type="entry name" value="RNase_HII"/>
    <property type="match status" value="1"/>
</dbReference>
<keyword evidence="19" id="KW-1185">Reference proteome</keyword>
<dbReference type="EMBL" id="JBHUMR010000008">
    <property type="protein sequence ID" value="MFD2616905.1"/>
    <property type="molecule type" value="Genomic_DNA"/>
</dbReference>
<dbReference type="Gene3D" id="3.30.420.10">
    <property type="entry name" value="Ribonuclease H-like superfamily/Ribonuclease H"/>
    <property type="match status" value="1"/>
</dbReference>
<feature type="domain" description="RNase H type-2" evidence="17">
    <location>
        <begin position="72"/>
        <end position="254"/>
    </location>
</feature>
<dbReference type="PROSITE" id="PS51975">
    <property type="entry name" value="RNASE_H_2"/>
    <property type="match status" value="1"/>
</dbReference>
<dbReference type="HAMAP" id="MF_00052_B">
    <property type="entry name" value="RNase_HII_B"/>
    <property type="match status" value="1"/>
</dbReference>
<feature type="binding site" evidence="14 15">
    <location>
        <position position="79"/>
    </location>
    <ligand>
        <name>a divalent metal cation</name>
        <dbReference type="ChEBI" id="CHEBI:60240"/>
    </ligand>
</feature>
<comment type="cofactor">
    <cofactor evidence="14 15">
        <name>Mn(2+)</name>
        <dbReference type="ChEBI" id="CHEBI:29035"/>
    </cofactor>
    <cofactor evidence="14 15">
        <name>Mg(2+)</name>
        <dbReference type="ChEBI" id="CHEBI:18420"/>
    </cofactor>
    <text evidence="14 15">Manganese or magnesium. Binds 1 divalent metal ion per monomer in the absence of substrate. May bind a second metal ion after substrate binding.</text>
</comment>
<keyword evidence="9 14" id="KW-0540">Nuclease</keyword>
<protein>
    <recommendedName>
        <fullName evidence="7 14">Ribonuclease HII</fullName>
        <shortName evidence="14">RNase HII</shortName>
        <ecNumber evidence="6 14">3.1.26.4</ecNumber>
    </recommendedName>
</protein>
<name>A0ABW5PPW3_9BACI</name>
<evidence type="ECO:0000256" key="14">
    <source>
        <dbReference type="HAMAP-Rule" id="MF_00052"/>
    </source>
</evidence>
<evidence type="ECO:0000256" key="13">
    <source>
        <dbReference type="ARBA" id="ARBA00023211"/>
    </source>
</evidence>
<dbReference type="InterPro" id="IPR024567">
    <property type="entry name" value="RNase_HII/HIII_dom"/>
</dbReference>
<dbReference type="PANTHER" id="PTHR10954:SF18">
    <property type="entry name" value="RIBONUCLEASE HII"/>
    <property type="match status" value="1"/>
</dbReference>
<keyword evidence="10 14" id="KW-0479">Metal-binding</keyword>
<evidence type="ECO:0000256" key="7">
    <source>
        <dbReference type="ARBA" id="ARBA00019179"/>
    </source>
</evidence>
<evidence type="ECO:0000259" key="17">
    <source>
        <dbReference type="PROSITE" id="PS51975"/>
    </source>
</evidence>
<dbReference type="SUPFAM" id="SSF53098">
    <property type="entry name" value="Ribonuclease H-like"/>
    <property type="match status" value="1"/>
</dbReference>
<keyword evidence="12 14" id="KW-0378">Hydrolase</keyword>
<accession>A0ABW5PPW3</accession>
<feature type="binding site" evidence="14 15">
    <location>
        <position position="78"/>
    </location>
    <ligand>
        <name>a divalent metal cation</name>
        <dbReference type="ChEBI" id="CHEBI:60240"/>
    </ligand>
</feature>
<keyword evidence="8 14" id="KW-0963">Cytoplasm</keyword>
<dbReference type="NCBIfam" id="NF000594">
    <property type="entry name" value="PRK00015.1-1"/>
    <property type="match status" value="1"/>
</dbReference>
<comment type="subcellular location">
    <subcellularLocation>
        <location evidence="4 14">Cytoplasm</location>
    </subcellularLocation>
</comment>
<evidence type="ECO:0000256" key="11">
    <source>
        <dbReference type="ARBA" id="ARBA00022759"/>
    </source>
</evidence>
<organism evidence="18 19">
    <name type="scientific">Terrilactibacillus laevilacticus</name>
    <dbReference type="NCBI Taxonomy" id="1380157"/>
    <lineage>
        <taxon>Bacteria</taxon>
        <taxon>Bacillati</taxon>
        <taxon>Bacillota</taxon>
        <taxon>Bacilli</taxon>
        <taxon>Bacillales</taxon>
        <taxon>Bacillaceae</taxon>
        <taxon>Terrilactibacillus</taxon>
    </lineage>
</organism>
<dbReference type="PANTHER" id="PTHR10954">
    <property type="entry name" value="RIBONUCLEASE H2 SUBUNIT A"/>
    <property type="match status" value="1"/>
</dbReference>
<evidence type="ECO:0000313" key="19">
    <source>
        <dbReference type="Proteomes" id="UP001597458"/>
    </source>
</evidence>
<reference evidence="19" key="1">
    <citation type="journal article" date="2019" name="Int. J. Syst. Evol. Microbiol.">
        <title>The Global Catalogue of Microorganisms (GCM) 10K type strain sequencing project: providing services to taxonomists for standard genome sequencing and annotation.</title>
        <authorList>
            <consortium name="The Broad Institute Genomics Platform"/>
            <consortium name="The Broad Institute Genome Sequencing Center for Infectious Disease"/>
            <person name="Wu L."/>
            <person name="Ma J."/>
        </authorList>
    </citation>
    <scope>NUCLEOTIDE SEQUENCE [LARGE SCALE GENOMIC DNA]</scope>
    <source>
        <strain evidence="19">TISTR 2241</strain>
    </source>
</reference>
<dbReference type="GO" id="GO:0004523">
    <property type="term" value="F:RNA-DNA hybrid ribonuclease activity"/>
    <property type="evidence" value="ECO:0007669"/>
    <property type="project" value="UniProtKB-EC"/>
</dbReference>
<evidence type="ECO:0000256" key="9">
    <source>
        <dbReference type="ARBA" id="ARBA00022722"/>
    </source>
</evidence>
<evidence type="ECO:0000256" key="15">
    <source>
        <dbReference type="PROSITE-ProRule" id="PRU01319"/>
    </source>
</evidence>
<feature type="binding site" evidence="14 15">
    <location>
        <position position="170"/>
    </location>
    <ligand>
        <name>a divalent metal cation</name>
        <dbReference type="ChEBI" id="CHEBI:60240"/>
    </ligand>
</feature>
<comment type="function">
    <text evidence="3 14 16">Endonuclease that specifically degrades the RNA of RNA-DNA hybrids.</text>
</comment>
<comment type="similarity">
    <text evidence="5 14 16">Belongs to the RNase HII family.</text>
</comment>
<dbReference type="NCBIfam" id="NF000595">
    <property type="entry name" value="PRK00015.1-3"/>
    <property type="match status" value="1"/>
</dbReference>
<gene>
    <name evidence="14" type="primary">rnhB</name>
    <name evidence="18" type="ORF">ACFSTF_06220</name>
</gene>
<proteinExistence type="inferred from homology"/>
<comment type="caution">
    <text evidence="18">The sequence shown here is derived from an EMBL/GenBank/DDBJ whole genome shotgun (WGS) entry which is preliminary data.</text>
</comment>
<dbReference type="EC" id="3.1.26.4" evidence="6 14"/>
<dbReference type="InterPro" id="IPR012337">
    <property type="entry name" value="RNaseH-like_sf"/>
</dbReference>
<comment type="cofactor">
    <cofactor evidence="2">
        <name>Mg(2+)</name>
        <dbReference type="ChEBI" id="CHEBI:18420"/>
    </cofactor>
</comment>
<sequence>MQQLSIKKLEMTLFDKDQLSIEDRDRLEQDPRKGVQNLLKRWDRIQEKKRHMRLKYEEMLQFERKQYEQGIRYISGIDEAGRGPLAGPVVAAAVILKPDTQLYGINDSKQLSKSKRDYFFQWIKEEAVSIGVGMVTAKEIDQINIYQAAKKAMSQAVDNLDLVPEHLLIDAMTLSTPIPQTSLIKGDARSISIAAASIIAKVTRDKLMEEMDEVYPGYGFSHHAGYGTKEHLEAIKQLGPCPLHRLTFAPLQSK</sequence>
<evidence type="ECO:0000256" key="8">
    <source>
        <dbReference type="ARBA" id="ARBA00022490"/>
    </source>
</evidence>
<dbReference type="InterPro" id="IPR036397">
    <property type="entry name" value="RNaseH_sf"/>
</dbReference>
<evidence type="ECO:0000256" key="3">
    <source>
        <dbReference type="ARBA" id="ARBA00004065"/>
    </source>
</evidence>
<evidence type="ECO:0000256" key="10">
    <source>
        <dbReference type="ARBA" id="ARBA00022723"/>
    </source>
</evidence>
<evidence type="ECO:0000256" key="16">
    <source>
        <dbReference type="RuleBase" id="RU003515"/>
    </source>
</evidence>
<evidence type="ECO:0000256" key="2">
    <source>
        <dbReference type="ARBA" id="ARBA00001946"/>
    </source>
</evidence>
<evidence type="ECO:0000256" key="4">
    <source>
        <dbReference type="ARBA" id="ARBA00004496"/>
    </source>
</evidence>
<evidence type="ECO:0000256" key="5">
    <source>
        <dbReference type="ARBA" id="ARBA00007383"/>
    </source>
</evidence>
<evidence type="ECO:0000256" key="6">
    <source>
        <dbReference type="ARBA" id="ARBA00012180"/>
    </source>
</evidence>